<dbReference type="GO" id="GO:0008478">
    <property type="term" value="F:pyridoxal kinase activity"/>
    <property type="evidence" value="ECO:0007669"/>
    <property type="project" value="UniProtKB-EC"/>
</dbReference>
<dbReference type="Proteomes" id="UP000677537">
    <property type="component" value="Unassembled WGS sequence"/>
</dbReference>
<dbReference type="EC" id="2.7.1.35" evidence="1"/>
<evidence type="ECO:0000256" key="2">
    <source>
        <dbReference type="ARBA" id="ARBA00022679"/>
    </source>
</evidence>
<name>A0A940MY10_9PROT</name>
<keyword evidence="4 7" id="KW-0418">Kinase</keyword>
<evidence type="ECO:0000256" key="1">
    <source>
        <dbReference type="ARBA" id="ARBA00012104"/>
    </source>
</evidence>
<dbReference type="InterPro" id="IPR013749">
    <property type="entry name" value="PM/HMP-P_kinase-1"/>
</dbReference>
<reference evidence="7" key="1">
    <citation type="submission" date="2021-03" db="EMBL/GenBank/DDBJ databases">
        <authorList>
            <person name="So Y."/>
        </authorList>
    </citation>
    <scope>NUCLEOTIDE SEQUENCE</scope>
    <source>
        <strain evidence="7">SG15</strain>
    </source>
</reference>
<dbReference type="Pfam" id="PF08543">
    <property type="entry name" value="Phos_pyr_kin"/>
    <property type="match status" value="1"/>
</dbReference>
<keyword evidence="3" id="KW-0547">Nucleotide-binding</keyword>
<dbReference type="RefSeq" id="WP_209372146.1">
    <property type="nucleotide sequence ID" value="NZ_JAGIZA010000003.1"/>
</dbReference>
<proteinExistence type="predicted"/>
<evidence type="ECO:0000256" key="5">
    <source>
        <dbReference type="ARBA" id="ARBA00022840"/>
    </source>
</evidence>
<evidence type="ECO:0000256" key="4">
    <source>
        <dbReference type="ARBA" id="ARBA00022777"/>
    </source>
</evidence>
<sequence length="282" mass="30218">MNILSIQSWVAYGHVGNASAVFPLQRLGAEVWALNTVQFSNHTGYGAWRGQVFGADLINDLVQGIEERGVLARCDAVLSGYMGDAAIGEAILGAAARVRAVNPAAIWCCDPVIGDVGRGIFVRPGIPEFMRDRAVPQSTIVTPNQFELEWLTGRQVSSLGDAKTAAAALQAKGPTTVLVTSLQVEDTPEDSVDLLVAEGGSFWRLRTPRLPISINGAGDAMAALFLFHRLRWGDPRLALSAASSSIYGLLRRTSEAGAREILTVEAQEEFVTPSRVFLAQPC</sequence>
<accession>A0A940MY10</accession>
<dbReference type="NCBIfam" id="TIGR00687">
    <property type="entry name" value="pyridox_kin"/>
    <property type="match status" value="1"/>
</dbReference>
<dbReference type="GO" id="GO:0009443">
    <property type="term" value="P:pyridoxal 5'-phosphate salvage"/>
    <property type="evidence" value="ECO:0007669"/>
    <property type="project" value="InterPro"/>
</dbReference>
<keyword evidence="8" id="KW-1185">Reference proteome</keyword>
<dbReference type="PANTHER" id="PTHR10534">
    <property type="entry name" value="PYRIDOXAL KINASE"/>
    <property type="match status" value="1"/>
</dbReference>
<evidence type="ECO:0000259" key="6">
    <source>
        <dbReference type="Pfam" id="PF08543"/>
    </source>
</evidence>
<dbReference type="AlphaFoldDB" id="A0A940MY10"/>
<dbReference type="GO" id="GO:0005524">
    <property type="term" value="F:ATP binding"/>
    <property type="evidence" value="ECO:0007669"/>
    <property type="project" value="UniProtKB-KW"/>
</dbReference>
<dbReference type="PANTHER" id="PTHR10534:SF2">
    <property type="entry name" value="PYRIDOXAL KINASE"/>
    <property type="match status" value="1"/>
</dbReference>
<protein>
    <recommendedName>
        <fullName evidence="1">pyridoxal kinase</fullName>
        <ecNumber evidence="1">2.7.1.35</ecNumber>
    </recommendedName>
</protein>
<gene>
    <name evidence="7" type="primary">pdxY</name>
    <name evidence="7" type="ORF">J5Y10_07100</name>
</gene>
<dbReference type="InterPro" id="IPR029056">
    <property type="entry name" value="Ribokinase-like"/>
</dbReference>
<evidence type="ECO:0000313" key="7">
    <source>
        <dbReference type="EMBL" id="MBP0492541.1"/>
    </source>
</evidence>
<evidence type="ECO:0000256" key="3">
    <source>
        <dbReference type="ARBA" id="ARBA00022741"/>
    </source>
</evidence>
<evidence type="ECO:0000313" key="8">
    <source>
        <dbReference type="Proteomes" id="UP000677537"/>
    </source>
</evidence>
<dbReference type="Gene3D" id="3.40.1190.20">
    <property type="match status" value="1"/>
</dbReference>
<keyword evidence="2 7" id="KW-0808">Transferase</keyword>
<dbReference type="CDD" id="cd01173">
    <property type="entry name" value="pyridoxal_pyridoxamine_kinase"/>
    <property type="match status" value="1"/>
</dbReference>
<feature type="domain" description="Pyridoxamine kinase/Phosphomethylpyrimidine kinase" evidence="6">
    <location>
        <begin position="73"/>
        <end position="258"/>
    </location>
</feature>
<dbReference type="InterPro" id="IPR004625">
    <property type="entry name" value="PyrdxlKinase"/>
</dbReference>
<comment type="caution">
    <text evidence="7">The sequence shown here is derived from an EMBL/GenBank/DDBJ whole genome shotgun (WGS) entry which is preliminary data.</text>
</comment>
<dbReference type="NCBIfam" id="NF004398">
    <property type="entry name" value="PRK05756.1"/>
    <property type="match status" value="1"/>
</dbReference>
<dbReference type="EMBL" id="JAGIZA010000003">
    <property type="protein sequence ID" value="MBP0492541.1"/>
    <property type="molecule type" value="Genomic_DNA"/>
</dbReference>
<dbReference type="GO" id="GO:0005829">
    <property type="term" value="C:cytosol"/>
    <property type="evidence" value="ECO:0007669"/>
    <property type="project" value="TreeGrafter"/>
</dbReference>
<organism evidence="7 8">
    <name type="scientific">Roseomonas indoligenes</name>
    <dbReference type="NCBI Taxonomy" id="2820811"/>
    <lineage>
        <taxon>Bacteria</taxon>
        <taxon>Pseudomonadati</taxon>
        <taxon>Pseudomonadota</taxon>
        <taxon>Alphaproteobacteria</taxon>
        <taxon>Acetobacterales</taxon>
        <taxon>Roseomonadaceae</taxon>
        <taxon>Roseomonas</taxon>
    </lineage>
</organism>
<dbReference type="SUPFAM" id="SSF53613">
    <property type="entry name" value="Ribokinase-like"/>
    <property type="match status" value="1"/>
</dbReference>
<keyword evidence="5" id="KW-0067">ATP-binding</keyword>